<evidence type="ECO:0000256" key="9">
    <source>
        <dbReference type="ARBA" id="ARBA00022989"/>
    </source>
</evidence>
<dbReference type="KEGG" id="dpx:DAPPUDRAFT_306013"/>
<feature type="transmembrane region" description="Helical" evidence="12">
    <location>
        <begin position="47"/>
        <end position="72"/>
    </location>
</feature>
<dbReference type="EMBL" id="GL732565">
    <property type="protein sequence ID" value="EFX76957.1"/>
    <property type="molecule type" value="Genomic_DNA"/>
</dbReference>
<dbReference type="AlphaFoldDB" id="E9GU19"/>
<evidence type="ECO:0000256" key="2">
    <source>
        <dbReference type="ARBA" id="ARBA00004448"/>
    </source>
</evidence>
<dbReference type="FunCoup" id="E9GU19">
    <property type="interactions" value="2410"/>
</dbReference>
<evidence type="ECO:0000256" key="7">
    <source>
        <dbReference type="ARBA" id="ARBA00022801"/>
    </source>
</evidence>
<gene>
    <name evidence="14" type="ORF">DAPPUDRAFT_306013</name>
</gene>
<evidence type="ECO:0000256" key="12">
    <source>
        <dbReference type="SAM" id="Phobius"/>
    </source>
</evidence>
<dbReference type="eggNOG" id="KOG2980">
    <property type="taxonomic scope" value="Eukaryota"/>
</dbReference>
<dbReference type="InterPro" id="IPR022764">
    <property type="entry name" value="Peptidase_S54_rhomboid_dom"/>
</dbReference>
<keyword evidence="8" id="KW-0809">Transit peptide</keyword>
<evidence type="ECO:0000256" key="5">
    <source>
        <dbReference type="ARBA" id="ARBA00022692"/>
    </source>
</evidence>
<comment type="similarity">
    <text evidence="3">Belongs to the peptidase S54 family.</text>
</comment>
<sequence length="253" mass="29117">MRSKALQFKQKANNWIERQQNNIKNGSFRNQMNHWWNSQNMTEGQKLFYCILLANTTVLLAWRIPALTQFMISYFCSNPFARAVCWPMVFSTFSHHSFLHFGANMYVLYSFMNATTHYMGKEQFLAFYLSAGVISSLASHIFKTALRMPGISLGASGAIMGVLAYFCSQHPDALLQIAFIPGFTFTADSGLKALLCFDTVGLIMRWKLFDHAAHLGGAIFGLFWSHWGQRDIWNQRVQFLQMWHNFRTGFKSD</sequence>
<dbReference type="OMA" id="HYSAMHI"/>
<evidence type="ECO:0000313" key="15">
    <source>
        <dbReference type="Proteomes" id="UP000000305"/>
    </source>
</evidence>
<organism evidence="14 15">
    <name type="scientific">Daphnia pulex</name>
    <name type="common">Water flea</name>
    <dbReference type="NCBI Taxonomy" id="6669"/>
    <lineage>
        <taxon>Eukaryota</taxon>
        <taxon>Metazoa</taxon>
        <taxon>Ecdysozoa</taxon>
        <taxon>Arthropoda</taxon>
        <taxon>Crustacea</taxon>
        <taxon>Branchiopoda</taxon>
        <taxon>Diplostraca</taxon>
        <taxon>Cladocera</taxon>
        <taxon>Anomopoda</taxon>
        <taxon>Daphniidae</taxon>
        <taxon>Daphnia</taxon>
    </lineage>
</organism>
<keyword evidence="10" id="KW-0496">Mitochondrion</keyword>
<dbReference type="GO" id="GO:0004252">
    <property type="term" value="F:serine-type endopeptidase activity"/>
    <property type="evidence" value="ECO:0000318"/>
    <property type="project" value="GO_Central"/>
</dbReference>
<evidence type="ECO:0000256" key="8">
    <source>
        <dbReference type="ARBA" id="ARBA00022946"/>
    </source>
</evidence>
<feature type="transmembrane region" description="Helical" evidence="12">
    <location>
        <begin position="148"/>
        <end position="167"/>
    </location>
</feature>
<dbReference type="EC" id="3.4.21.105" evidence="4"/>
<comment type="catalytic activity">
    <reaction evidence="1">
        <text>Cleaves type-1 transmembrane domains using a catalytic dyad composed of serine and histidine that are contributed by different transmembrane domains.</text>
        <dbReference type="EC" id="3.4.21.105"/>
    </reaction>
</comment>
<dbReference type="InterPro" id="IPR050925">
    <property type="entry name" value="Rhomboid_protease_S54"/>
</dbReference>
<dbReference type="InParanoid" id="E9GU19"/>
<keyword evidence="15" id="KW-1185">Reference proteome</keyword>
<evidence type="ECO:0000256" key="11">
    <source>
        <dbReference type="ARBA" id="ARBA00023136"/>
    </source>
</evidence>
<dbReference type="Pfam" id="PF01694">
    <property type="entry name" value="Rhomboid"/>
    <property type="match status" value="1"/>
</dbReference>
<evidence type="ECO:0000313" key="14">
    <source>
        <dbReference type="EMBL" id="EFX76957.1"/>
    </source>
</evidence>
<evidence type="ECO:0000256" key="4">
    <source>
        <dbReference type="ARBA" id="ARBA00013039"/>
    </source>
</evidence>
<protein>
    <recommendedName>
        <fullName evidence="4">rhomboid protease</fullName>
        <ecNumber evidence="4">3.4.21.105</ecNumber>
    </recommendedName>
</protein>
<evidence type="ECO:0000256" key="6">
    <source>
        <dbReference type="ARBA" id="ARBA00022792"/>
    </source>
</evidence>
<dbReference type="PhylomeDB" id="E9GU19"/>
<dbReference type="GO" id="GO:0005743">
    <property type="term" value="C:mitochondrial inner membrane"/>
    <property type="evidence" value="ECO:0007669"/>
    <property type="project" value="UniProtKB-SubCell"/>
</dbReference>
<feature type="transmembrane region" description="Helical" evidence="12">
    <location>
        <begin position="124"/>
        <end position="142"/>
    </location>
</feature>
<feature type="domain" description="Peptidase S54 rhomboid" evidence="13">
    <location>
        <begin position="85"/>
        <end position="225"/>
    </location>
</feature>
<dbReference type="PANTHER" id="PTHR43731">
    <property type="entry name" value="RHOMBOID PROTEASE"/>
    <property type="match status" value="1"/>
</dbReference>
<evidence type="ECO:0000256" key="1">
    <source>
        <dbReference type="ARBA" id="ARBA00000156"/>
    </source>
</evidence>
<evidence type="ECO:0000256" key="3">
    <source>
        <dbReference type="ARBA" id="ARBA00009045"/>
    </source>
</evidence>
<dbReference type="OrthoDB" id="10260614at2759"/>
<dbReference type="HOGENOM" id="CLU_034022_0_0_1"/>
<keyword evidence="7" id="KW-0378">Hydrolase</keyword>
<feature type="transmembrane region" description="Helical" evidence="12">
    <location>
        <begin position="92"/>
        <end position="112"/>
    </location>
</feature>
<proteinExistence type="inferred from homology"/>
<dbReference type="SUPFAM" id="SSF144091">
    <property type="entry name" value="Rhomboid-like"/>
    <property type="match status" value="1"/>
</dbReference>
<accession>E9GU19</accession>
<dbReference type="STRING" id="6669.E9GU19"/>
<dbReference type="Proteomes" id="UP000000305">
    <property type="component" value="Unassembled WGS sequence"/>
</dbReference>
<evidence type="ECO:0000256" key="10">
    <source>
        <dbReference type="ARBA" id="ARBA00023128"/>
    </source>
</evidence>
<keyword evidence="11 12" id="KW-0472">Membrane</keyword>
<dbReference type="InterPro" id="IPR035952">
    <property type="entry name" value="Rhomboid-like_sf"/>
</dbReference>
<comment type="subcellular location">
    <subcellularLocation>
        <location evidence="2">Mitochondrion inner membrane</location>
        <topology evidence="2">Multi-pass membrane protein</topology>
    </subcellularLocation>
</comment>
<dbReference type="GO" id="GO:0006465">
    <property type="term" value="P:signal peptide processing"/>
    <property type="evidence" value="ECO:0000318"/>
    <property type="project" value="GO_Central"/>
</dbReference>
<keyword evidence="5 12" id="KW-0812">Transmembrane</keyword>
<dbReference type="FunFam" id="1.20.1540.10:FF:000005">
    <property type="entry name" value="Presenilins-associated rhomboid-like protein, mitochondrial"/>
    <property type="match status" value="1"/>
</dbReference>
<keyword evidence="9 12" id="KW-1133">Transmembrane helix</keyword>
<dbReference type="PANTHER" id="PTHR43731:SF14">
    <property type="entry name" value="PRESENILIN-ASSOCIATED RHOMBOID-LIKE PROTEIN, MITOCHONDRIAL"/>
    <property type="match status" value="1"/>
</dbReference>
<evidence type="ECO:0000259" key="13">
    <source>
        <dbReference type="Pfam" id="PF01694"/>
    </source>
</evidence>
<keyword evidence="6" id="KW-0999">Mitochondrion inner membrane</keyword>
<dbReference type="Gene3D" id="1.20.1540.10">
    <property type="entry name" value="Rhomboid-like"/>
    <property type="match status" value="1"/>
</dbReference>
<name>E9GU19_DAPPU</name>
<reference evidence="14 15" key="1">
    <citation type="journal article" date="2011" name="Science">
        <title>The ecoresponsive genome of Daphnia pulex.</title>
        <authorList>
            <person name="Colbourne J.K."/>
            <person name="Pfrender M.E."/>
            <person name="Gilbert D."/>
            <person name="Thomas W.K."/>
            <person name="Tucker A."/>
            <person name="Oakley T.H."/>
            <person name="Tokishita S."/>
            <person name="Aerts A."/>
            <person name="Arnold G.J."/>
            <person name="Basu M.K."/>
            <person name="Bauer D.J."/>
            <person name="Caceres C.E."/>
            <person name="Carmel L."/>
            <person name="Casola C."/>
            <person name="Choi J.H."/>
            <person name="Detter J.C."/>
            <person name="Dong Q."/>
            <person name="Dusheyko S."/>
            <person name="Eads B.D."/>
            <person name="Frohlich T."/>
            <person name="Geiler-Samerotte K.A."/>
            <person name="Gerlach D."/>
            <person name="Hatcher P."/>
            <person name="Jogdeo S."/>
            <person name="Krijgsveld J."/>
            <person name="Kriventseva E.V."/>
            <person name="Kultz D."/>
            <person name="Laforsch C."/>
            <person name="Lindquist E."/>
            <person name="Lopez J."/>
            <person name="Manak J.R."/>
            <person name="Muller J."/>
            <person name="Pangilinan J."/>
            <person name="Patwardhan R.P."/>
            <person name="Pitluck S."/>
            <person name="Pritham E.J."/>
            <person name="Rechtsteiner A."/>
            <person name="Rho M."/>
            <person name="Rogozin I.B."/>
            <person name="Sakarya O."/>
            <person name="Salamov A."/>
            <person name="Schaack S."/>
            <person name="Shapiro H."/>
            <person name="Shiga Y."/>
            <person name="Skalitzky C."/>
            <person name="Smith Z."/>
            <person name="Souvorov A."/>
            <person name="Sung W."/>
            <person name="Tang Z."/>
            <person name="Tsuchiya D."/>
            <person name="Tu H."/>
            <person name="Vos H."/>
            <person name="Wang M."/>
            <person name="Wolf Y.I."/>
            <person name="Yamagata H."/>
            <person name="Yamada T."/>
            <person name="Ye Y."/>
            <person name="Shaw J.R."/>
            <person name="Andrews J."/>
            <person name="Crease T.J."/>
            <person name="Tang H."/>
            <person name="Lucas S.M."/>
            <person name="Robertson H.M."/>
            <person name="Bork P."/>
            <person name="Koonin E.V."/>
            <person name="Zdobnov E.M."/>
            <person name="Grigoriev I.V."/>
            <person name="Lynch M."/>
            <person name="Boore J.L."/>
        </authorList>
    </citation>
    <scope>NUCLEOTIDE SEQUENCE [LARGE SCALE GENOMIC DNA]</scope>
</reference>